<feature type="compositionally biased region" description="Basic and acidic residues" evidence="1">
    <location>
        <begin position="351"/>
        <end position="369"/>
    </location>
</feature>
<organism evidence="2 3">
    <name type="scientific">Streblomastix strix</name>
    <dbReference type="NCBI Taxonomy" id="222440"/>
    <lineage>
        <taxon>Eukaryota</taxon>
        <taxon>Metamonada</taxon>
        <taxon>Preaxostyla</taxon>
        <taxon>Oxymonadida</taxon>
        <taxon>Streblomastigidae</taxon>
        <taxon>Streblomastix</taxon>
    </lineage>
</organism>
<proteinExistence type="predicted"/>
<dbReference type="EMBL" id="SNRW01022723">
    <property type="protein sequence ID" value="KAA6363583.1"/>
    <property type="molecule type" value="Genomic_DNA"/>
</dbReference>
<evidence type="ECO:0000313" key="3">
    <source>
        <dbReference type="Proteomes" id="UP000324800"/>
    </source>
</evidence>
<gene>
    <name evidence="2" type="ORF">EZS28_040890</name>
</gene>
<reference evidence="2 3" key="1">
    <citation type="submission" date="2019-03" db="EMBL/GenBank/DDBJ databases">
        <title>Single cell metagenomics reveals metabolic interactions within the superorganism composed of flagellate Streblomastix strix and complex community of Bacteroidetes bacteria on its surface.</title>
        <authorList>
            <person name="Treitli S.C."/>
            <person name="Kolisko M."/>
            <person name="Husnik F."/>
            <person name="Keeling P."/>
            <person name="Hampl V."/>
        </authorList>
    </citation>
    <scope>NUCLEOTIDE SEQUENCE [LARGE SCALE GENOMIC DNA]</scope>
    <source>
        <strain evidence="2">ST1C</strain>
    </source>
</reference>
<evidence type="ECO:0000256" key="1">
    <source>
        <dbReference type="SAM" id="MobiDB-lite"/>
    </source>
</evidence>
<dbReference type="Proteomes" id="UP000324800">
    <property type="component" value="Unassembled WGS sequence"/>
</dbReference>
<feature type="region of interest" description="Disordered" evidence="1">
    <location>
        <begin position="310"/>
        <end position="478"/>
    </location>
</feature>
<comment type="caution">
    <text evidence="2">The sequence shown here is derived from an EMBL/GenBank/DDBJ whole genome shotgun (WGS) entry which is preliminary data.</text>
</comment>
<feature type="compositionally biased region" description="Polar residues" evidence="1">
    <location>
        <begin position="387"/>
        <end position="417"/>
    </location>
</feature>
<protein>
    <submittedName>
        <fullName evidence="2">Uncharacterized protein</fullName>
    </submittedName>
</protein>
<evidence type="ECO:0000313" key="2">
    <source>
        <dbReference type="EMBL" id="KAA6363583.1"/>
    </source>
</evidence>
<feature type="non-terminal residue" evidence="2">
    <location>
        <position position="1"/>
    </location>
</feature>
<dbReference type="AlphaFoldDB" id="A0A5J4TZZ5"/>
<sequence length="605" mass="68549">FELDPPLLIEEPASQHRQNFILGISREKDGKVGTSSSQQYQQIQSALFPSSPTSPSFPQNTKSECFSQIADLPWLKLTQSDLGQLLEKRFLFVANHTSFKGITHAATYANLAIRIAGLACFGSDFLLLEKEIKRTQLGSSSEVAKSMNSPGTWIAKHGPQIIPVGQKHYQLQPDSLSKTIEFSRYTQYAVFIIDLLGTPQVVCDFNNLPPTIQWRDVLDARQNGEIGPVPKAAFEVFRSNTQVALAIKNGVNASSSSSSSSKEIFAQGQQAQFTTPIKQNIPPILIPQTEPNPKINQNLRIQLQQNLTPQQPNLHFGHNNSGLFGDIDPNSRHHRRSNRPESTKHKKQHRDHSYDPIIDTRDTRDEKGSSRNKQGSYSQRDSDNKSKQSSQNESGALSIRSPYNQRSPSIKSPSSIHNYKDKEDDYEKKSKRQGDRKRSHRDEEKRPLRSKYKDKDRIRSPFRDDPAVQEKKRSTSVRVVPTEDRIAIRQELEQTNHPDYTKQIMPSREQLQTLLSTSSLGENDIRSELQFLFSAASTQGVLENSYVTYTDRVLLLRLLTLFPYAAQLRIHNALLTVIAESTACTPSFHPYIFPAFFWVQLPQNL</sequence>
<feature type="compositionally biased region" description="Basic residues" evidence="1">
    <location>
        <begin position="429"/>
        <end position="439"/>
    </location>
</feature>
<name>A0A5J4TZZ5_9EUKA</name>
<feature type="compositionally biased region" description="Basic and acidic residues" evidence="1">
    <location>
        <begin position="440"/>
        <end position="473"/>
    </location>
</feature>
<accession>A0A5J4TZZ5</accession>
<feature type="compositionally biased region" description="Basic and acidic residues" evidence="1">
    <location>
        <begin position="418"/>
        <end position="428"/>
    </location>
</feature>
<feature type="non-terminal residue" evidence="2">
    <location>
        <position position="605"/>
    </location>
</feature>